<dbReference type="InterPro" id="IPR002541">
    <property type="entry name" value="Cyt_c_assembly"/>
</dbReference>
<evidence type="ECO:0000256" key="8">
    <source>
        <dbReference type="ARBA" id="ARBA00023136"/>
    </source>
</evidence>
<keyword evidence="8 9" id="KW-0472">Membrane</keyword>
<keyword evidence="7 9" id="KW-1133">Transmembrane helix</keyword>
<dbReference type="GO" id="GO:0017004">
    <property type="term" value="P:cytochrome complex assembly"/>
    <property type="evidence" value="ECO:0007669"/>
    <property type="project" value="UniProtKB-KW"/>
</dbReference>
<evidence type="ECO:0000256" key="3">
    <source>
        <dbReference type="ARBA" id="ARBA00005840"/>
    </source>
</evidence>
<evidence type="ECO:0000256" key="5">
    <source>
        <dbReference type="ARBA" id="ARBA00022692"/>
    </source>
</evidence>
<evidence type="ECO:0000313" key="12">
    <source>
        <dbReference type="Proteomes" id="UP000442694"/>
    </source>
</evidence>
<dbReference type="GO" id="GO:0015232">
    <property type="term" value="F:heme transmembrane transporter activity"/>
    <property type="evidence" value="ECO:0007669"/>
    <property type="project" value="InterPro"/>
</dbReference>
<dbReference type="InterPro" id="IPR045062">
    <property type="entry name" value="Cyt_c_biogenesis_CcsA/CcmC"/>
</dbReference>
<dbReference type="InterPro" id="IPR003557">
    <property type="entry name" value="Cyt_c_biogenesis_CcmC"/>
</dbReference>
<feature type="transmembrane region" description="Helical" evidence="9">
    <location>
        <begin position="206"/>
        <end position="225"/>
    </location>
</feature>
<accession>A0A833JER1</accession>
<proteinExistence type="inferred from homology"/>
<dbReference type="GO" id="GO:0005886">
    <property type="term" value="C:plasma membrane"/>
    <property type="evidence" value="ECO:0007669"/>
    <property type="project" value="TreeGrafter"/>
</dbReference>
<comment type="function">
    <text evidence="1">Required for the export of heme to the periplasm for the biogenesis of c-type cytochromes.</text>
</comment>
<evidence type="ECO:0000313" key="11">
    <source>
        <dbReference type="EMBL" id="KAB8030625.1"/>
    </source>
</evidence>
<protein>
    <recommendedName>
        <fullName evidence="4">Heme exporter protein C</fullName>
    </recommendedName>
</protein>
<keyword evidence="5 9" id="KW-0812">Transmembrane</keyword>
<dbReference type="PANTHER" id="PTHR30071">
    <property type="entry name" value="HEME EXPORTER PROTEIN C"/>
    <property type="match status" value="1"/>
</dbReference>
<evidence type="ECO:0000256" key="4">
    <source>
        <dbReference type="ARBA" id="ARBA00016463"/>
    </source>
</evidence>
<dbReference type="PRINTS" id="PR01386">
    <property type="entry name" value="CCMCBIOGNSIS"/>
</dbReference>
<keyword evidence="6" id="KW-0201">Cytochrome c-type biogenesis</keyword>
<comment type="similarity">
    <text evidence="3">Belongs to the CcmC/CycZ/HelC family.</text>
</comment>
<dbReference type="Proteomes" id="UP000442694">
    <property type="component" value="Unassembled WGS sequence"/>
</dbReference>
<sequence>MCCCRNKFMSLENEIPKEIIQPIKRWNYLLFIFIFFQIIGWYLALYHIGADTDQGNVYRIIFVHVPVAWCAFFWVFLSAFFAILTLLNPQKSEIFDRSSHTAIELGTLFSVLMLITGSVWGKPTWGVWWDWDPRLTSSLVMFLICCGYLVLRHFTPDIRTRRNIAAIVSILSAVNVPIVYYSVNLWRSVHQPQTFVEKAKNVSSDISIVLLFNFAAMFLLSIAIYKIRRQSISAKETLEYVRGEQ</sequence>
<feature type="transmembrane region" description="Helical" evidence="9">
    <location>
        <begin position="133"/>
        <end position="151"/>
    </location>
</feature>
<gene>
    <name evidence="11" type="ORF">GCL57_06525</name>
</gene>
<evidence type="ECO:0000256" key="1">
    <source>
        <dbReference type="ARBA" id="ARBA00002442"/>
    </source>
</evidence>
<evidence type="ECO:0000256" key="6">
    <source>
        <dbReference type="ARBA" id="ARBA00022748"/>
    </source>
</evidence>
<feature type="transmembrane region" description="Helical" evidence="9">
    <location>
        <begin position="26"/>
        <end position="48"/>
    </location>
</feature>
<evidence type="ECO:0000259" key="10">
    <source>
        <dbReference type="Pfam" id="PF01578"/>
    </source>
</evidence>
<dbReference type="PANTHER" id="PTHR30071:SF1">
    <property type="entry name" value="CYTOCHROME B_B6 PROTEIN-RELATED"/>
    <property type="match status" value="1"/>
</dbReference>
<evidence type="ECO:0000256" key="7">
    <source>
        <dbReference type="ARBA" id="ARBA00022989"/>
    </source>
</evidence>
<organism evidence="11 12">
    <name type="scientific">Fluviispira multicolorata</name>
    <dbReference type="NCBI Taxonomy" id="2654512"/>
    <lineage>
        <taxon>Bacteria</taxon>
        <taxon>Pseudomonadati</taxon>
        <taxon>Bdellovibrionota</taxon>
        <taxon>Oligoflexia</taxon>
        <taxon>Silvanigrellales</taxon>
        <taxon>Silvanigrellaceae</taxon>
        <taxon>Fluviispira</taxon>
    </lineage>
</organism>
<evidence type="ECO:0000256" key="9">
    <source>
        <dbReference type="SAM" id="Phobius"/>
    </source>
</evidence>
<keyword evidence="12" id="KW-1185">Reference proteome</keyword>
<dbReference type="AlphaFoldDB" id="A0A833JER1"/>
<dbReference type="EMBL" id="WFLN01000006">
    <property type="protein sequence ID" value="KAB8030625.1"/>
    <property type="molecule type" value="Genomic_DNA"/>
</dbReference>
<feature type="transmembrane region" description="Helical" evidence="9">
    <location>
        <begin position="99"/>
        <end position="121"/>
    </location>
</feature>
<comment type="caution">
    <text evidence="11">The sequence shown here is derived from an EMBL/GenBank/DDBJ whole genome shotgun (WGS) entry which is preliminary data.</text>
</comment>
<comment type="subcellular location">
    <subcellularLocation>
        <location evidence="2">Membrane</location>
        <topology evidence="2">Multi-pass membrane protein</topology>
    </subcellularLocation>
</comment>
<feature type="domain" description="Cytochrome c assembly protein" evidence="10">
    <location>
        <begin position="32"/>
        <end position="189"/>
    </location>
</feature>
<reference evidence="11 12" key="1">
    <citation type="submission" date="2019-10" db="EMBL/GenBank/DDBJ databases">
        <title>New genus of Silvanigrellaceae.</title>
        <authorList>
            <person name="Pitt A."/>
            <person name="Hahn M.W."/>
        </authorList>
    </citation>
    <scope>NUCLEOTIDE SEQUENCE [LARGE SCALE GENOMIC DNA]</scope>
    <source>
        <strain evidence="11 12">33A1-SZDP</strain>
    </source>
</reference>
<feature type="transmembrane region" description="Helical" evidence="9">
    <location>
        <begin position="163"/>
        <end position="186"/>
    </location>
</feature>
<evidence type="ECO:0000256" key="2">
    <source>
        <dbReference type="ARBA" id="ARBA00004141"/>
    </source>
</evidence>
<name>A0A833JER1_9BACT</name>
<dbReference type="Pfam" id="PF01578">
    <property type="entry name" value="Cytochrom_C_asm"/>
    <property type="match status" value="1"/>
</dbReference>
<feature type="transmembrane region" description="Helical" evidence="9">
    <location>
        <begin position="60"/>
        <end position="87"/>
    </location>
</feature>
<dbReference type="GO" id="GO:0020037">
    <property type="term" value="F:heme binding"/>
    <property type="evidence" value="ECO:0007669"/>
    <property type="project" value="InterPro"/>
</dbReference>